<dbReference type="AlphaFoldDB" id="J9CH44"/>
<dbReference type="InterPro" id="IPR022496">
    <property type="entry name" value="T6A_TsaB"/>
</dbReference>
<dbReference type="GO" id="GO:0002949">
    <property type="term" value="P:tRNA threonylcarbamoyladenosine modification"/>
    <property type="evidence" value="ECO:0007669"/>
    <property type="project" value="InterPro"/>
</dbReference>
<dbReference type="SUPFAM" id="SSF53067">
    <property type="entry name" value="Actin-like ATPase domain"/>
    <property type="match status" value="1"/>
</dbReference>
<evidence type="ECO:0000259" key="1">
    <source>
        <dbReference type="Pfam" id="PF00814"/>
    </source>
</evidence>
<dbReference type="InterPro" id="IPR043129">
    <property type="entry name" value="ATPase_NBD"/>
</dbReference>
<dbReference type="EMBL" id="AMCI01003828">
    <property type="protein sequence ID" value="EJW99390.1"/>
    <property type="molecule type" value="Genomic_DNA"/>
</dbReference>
<feature type="domain" description="Gcp-like" evidence="1">
    <location>
        <begin position="34"/>
        <end position="133"/>
    </location>
</feature>
<dbReference type="Pfam" id="PF00814">
    <property type="entry name" value="TsaD"/>
    <property type="match status" value="1"/>
</dbReference>
<proteinExistence type="predicted"/>
<dbReference type="Gene3D" id="3.30.420.40">
    <property type="match status" value="1"/>
</dbReference>
<sequence length="202" mass="21885">MGIAVKSLFMDTAWKNLILVLCQDGQVVASVVKEAFKKQSETMFVELQTILDQVGWKLADIQEVVITDGPGSYTGLRLAMTTAKLMGTQANVIVKTISTLQLYAGVASSANVILDARGGRAYVGHIEAGQTSWMGILPLDEVENFLVKHPGDLYGEGELIDQVAKPSDFVQNVVDLLPLAKTVENVHALVPAYMKESDSYKA</sequence>
<comment type="caution">
    <text evidence="2">The sequence shown here is derived from an EMBL/GenBank/DDBJ whole genome shotgun (WGS) entry which is preliminary data.</text>
</comment>
<name>J9CH44_9ZZZZ</name>
<organism evidence="2">
    <name type="scientific">gut metagenome</name>
    <dbReference type="NCBI Taxonomy" id="749906"/>
    <lineage>
        <taxon>unclassified sequences</taxon>
        <taxon>metagenomes</taxon>
        <taxon>organismal metagenomes</taxon>
    </lineage>
</organism>
<accession>J9CH44</accession>
<evidence type="ECO:0000313" key="2">
    <source>
        <dbReference type="EMBL" id="EJW99390.1"/>
    </source>
</evidence>
<dbReference type="NCBIfam" id="TIGR03725">
    <property type="entry name" value="T6A_YeaZ"/>
    <property type="match status" value="1"/>
</dbReference>
<dbReference type="InterPro" id="IPR000905">
    <property type="entry name" value="Gcp-like_dom"/>
</dbReference>
<reference evidence="2" key="1">
    <citation type="journal article" date="2012" name="PLoS ONE">
        <title>Gene sets for utilization of primary and secondary nutrition supplies in the distal gut of endangered iberian lynx.</title>
        <authorList>
            <person name="Alcaide M."/>
            <person name="Messina E."/>
            <person name="Richter M."/>
            <person name="Bargiela R."/>
            <person name="Peplies J."/>
            <person name="Huws S.A."/>
            <person name="Newbold C.J."/>
            <person name="Golyshin P.N."/>
            <person name="Simon M.A."/>
            <person name="Lopez G."/>
            <person name="Yakimov M.M."/>
            <person name="Ferrer M."/>
        </authorList>
    </citation>
    <scope>NUCLEOTIDE SEQUENCE</scope>
</reference>
<dbReference type="Gene3D" id="3.30.420.200">
    <property type="match status" value="1"/>
</dbReference>
<protein>
    <submittedName>
        <fullName evidence="2">Universal bacterial protein YeaZ</fullName>
    </submittedName>
</protein>
<gene>
    <name evidence="2" type="ORF">EVA_12504</name>
</gene>